<proteinExistence type="predicted"/>
<protein>
    <submittedName>
        <fullName evidence="3">CHAD domain-containing protein</fullName>
    </submittedName>
</protein>
<dbReference type="Gene3D" id="2.40.320.10">
    <property type="entry name" value="Hypothetical Protein Pfu-838710-001"/>
    <property type="match status" value="1"/>
</dbReference>
<dbReference type="PIRSF" id="PIRSF016487">
    <property type="entry name" value="CYTH_UCP016487"/>
    <property type="match status" value="1"/>
</dbReference>
<dbReference type="PANTHER" id="PTHR40114:SF1">
    <property type="entry name" value="SLR0698 PROTEIN"/>
    <property type="match status" value="1"/>
</dbReference>
<reference evidence="3 4" key="1">
    <citation type="journal article" date="2011" name="Stand. Genomic Sci.">
        <title>Complete genome sequence of the thermophilic sulfur-reducer Hippea maritima type strain (MH(2)).</title>
        <authorList>
            <person name="Huntemann M."/>
            <person name="Lu M."/>
            <person name="Nolan M."/>
            <person name="Lapidus A."/>
            <person name="Lucas S."/>
            <person name="Hammon N."/>
            <person name="Deshpande S."/>
            <person name="Cheng J.F."/>
            <person name="Tapia R."/>
            <person name="Han C."/>
            <person name="Goodwin L."/>
            <person name="Pitluck S."/>
            <person name="Liolios K."/>
            <person name="Pagani I."/>
            <person name="Ivanova N."/>
            <person name="Ovchinikova G."/>
            <person name="Pati A."/>
            <person name="Chen A."/>
            <person name="Palaniappan K."/>
            <person name="Land M."/>
            <person name="Hauser L."/>
            <person name="Jeffries C.D."/>
            <person name="Detter J.C."/>
            <person name="Brambilla E.M."/>
            <person name="Rohde M."/>
            <person name="Spring S."/>
            <person name="Goker M."/>
            <person name="Woyke T."/>
            <person name="Bristow J."/>
            <person name="Eisen J.A."/>
            <person name="Markowitz V."/>
            <person name="Hugenholtz P."/>
            <person name="Kyrpides N.C."/>
            <person name="Klenk H.P."/>
            <person name="Mavromatis K."/>
        </authorList>
    </citation>
    <scope>NUCLEOTIDE SEQUENCE [LARGE SCALE GENOMIC DNA]</scope>
    <source>
        <strain evidence="4">ATCC 700847 / DSM 10411 / MH2</strain>
    </source>
</reference>
<evidence type="ECO:0000259" key="2">
    <source>
        <dbReference type="PROSITE" id="PS51707"/>
    </source>
</evidence>
<gene>
    <name evidence="3" type="ordered locus">Hipma_0372</name>
</gene>
<dbReference type="AlphaFoldDB" id="F2LTM4"/>
<dbReference type="HOGENOM" id="CLU_109545_0_0_7"/>
<sequence length="166" mass="19900">MALEIERRYLLLPLRVEYFLKMFGMNFEKYEIVQSYLLRDGKLGRIRKLNDKYFLTIKKGEGLVREEYEDEITEDIYKNILNSSDDVKTLYKTRYVVNIDSYDYEFDEFEDKLKGLVLLEVEFKNEKEALNFNLNNSLKNVIVKEVTDDRRFDNSNLAISQTLPYL</sequence>
<dbReference type="RefSeq" id="WP_013681393.1">
    <property type="nucleotide sequence ID" value="NC_015318.1"/>
</dbReference>
<dbReference type="STRING" id="760142.Hipma_0372"/>
<accession>F2LTM4</accession>
<dbReference type="InterPro" id="IPR012042">
    <property type="entry name" value="NeuTTM/CthTTM-like"/>
</dbReference>
<evidence type="ECO:0000313" key="4">
    <source>
        <dbReference type="Proteomes" id="UP000008139"/>
    </source>
</evidence>
<name>F2LTM4_HIPMA</name>
<evidence type="ECO:0000313" key="3">
    <source>
        <dbReference type="EMBL" id="AEA33349.1"/>
    </source>
</evidence>
<reference evidence="4" key="2">
    <citation type="submission" date="2011-03" db="EMBL/GenBank/DDBJ databases">
        <title>The complete genome of Hippea maritima DSM 10411.</title>
        <authorList>
            <consortium name="US DOE Joint Genome Institute (JGI-PGF)"/>
            <person name="Lucas S."/>
            <person name="Copeland A."/>
            <person name="Lapidus A."/>
            <person name="Bruce D."/>
            <person name="Goodwin L."/>
            <person name="Pitluck S."/>
            <person name="Peters L."/>
            <person name="Kyrpides N."/>
            <person name="Mavromatis K."/>
            <person name="Pagani I."/>
            <person name="Ivanova N."/>
            <person name="Mikhailova N."/>
            <person name="Lu M."/>
            <person name="Detter J.C."/>
            <person name="Tapia R."/>
            <person name="Han C."/>
            <person name="Land M."/>
            <person name="Hauser L."/>
            <person name="Markowitz V."/>
            <person name="Cheng J.-F."/>
            <person name="Hugenholtz P."/>
            <person name="Woyke T."/>
            <person name="Wu D."/>
            <person name="Spring S."/>
            <person name="Schroeder M."/>
            <person name="Brambilla E."/>
            <person name="Klenk H.-P."/>
            <person name="Eisen J.A."/>
        </authorList>
    </citation>
    <scope>NUCLEOTIDE SEQUENCE [LARGE SCALE GENOMIC DNA]</scope>
    <source>
        <strain evidence="4">ATCC 700847 / DSM 10411 / MH2</strain>
    </source>
</reference>
<feature type="domain" description="CYTH" evidence="2">
    <location>
        <begin position="2"/>
        <end position="159"/>
    </location>
</feature>
<dbReference type="InterPro" id="IPR033469">
    <property type="entry name" value="CYTH-like_dom_sf"/>
</dbReference>
<dbReference type="EMBL" id="CP002606">
    <property type="protein sequence ID" value="AEA33349.1"/>
    <property type="molecule type" value="Genomic_DNA"/>
</dbReference>
<dbReference type="SMART" id="SM01118">
    <property type="entry name" value="CYTH"/>
    <property type="match status" value="1"/>
</dbReference>
<dbReference type="InParanoid" id="F2LTM4"/>
<feature type="active site" description="Proton acceptor" evidence="1">
    <location>
        <position position="36"/>
    </location>
</feature>
<dbReference type="PROSITE" id="PS51707">
    <property type="entry name" value="CYTH"/>
    <property type="match status" value="1"/>
</dbReference>
<keyword evidence="4" id="KW-1185">Reference proteome</keyword>
<dbReference type="PANTHER" id="PTHR40114">
    <property type="entry name" value="SLR0698 PROTEIN"/>
    <property type="match status" value="1"/>
</dbReference>
<dbReference type="SUPFAM" id="SSF55154">
    <property type="entry name" value="CYTH-like phosphatases"/>
    <property type="match status" value="1"/>
</dbReference>
<dbReference type="Proteomes" id="UP000008139">
    <property type="component" value="Chromosome"/>
</dbReference>
<dbReference type="OrthoDB" id="9805588at2"/>
<organism evidence="3 4">
    <name type="scientific">Hippea maritima (strain ATCC 700847 / DSM 10411 / MH2)</name>
    <dbReference type="NCBI Taxonomy" id="760142"/>
    <lineage>
        <taxon>Bacteria</taxon>
        <taxon>Pseudomonadati</taxon>
        <taxon>Campylobacterota</taxon>
        <taxon>Desulfurellia</taxon>
        <taxon>Desulfurellales</taxon>
        <taxon>Hippeaceae</taxon>
        <taxon>Hippea</taxon>
    </lineage>
</organism>
<dbReference type="eggNOG" id="COG2954">
    <property type="taxonomic scope" value="Bacteria"/>
</dbReference>
<evidence type="ECO:0000256" key="1">
    <source>
        <dbReference type="PIRSR" id="PIRSR016487-1"/>
    </source>
</evidence>
<dbReference type="KEGG" id="hmr:Hipma_0372"/>
<dbReference type="InterPro" id="IPR023577">
    <property type="entry name" value="CYTH_domain"/>
</dbReference>